<evidence type="ECO:0000313" key="2">
    <source>
        <dbReference type="EMBL" id="GGI15185.1"/>
    </source>
</evidence>
<accession>A0A8J3EXN1</accession>
<keyword evidence="1" id="KW-0472">Membrane</keyword>
<dbReference type="Proteomes" id="UP000619536">
    <property type="component" value="Unassembled WGS sequence"/>
</dbReference>
<evidence type="ECO:0000256" key="1">
    <source>
        <dbReference type="SAM" id="Phobius"/>
    </source>
</evidence>
<dbReference type="RefSeq" id="WP_188355634.1">
    <property type="nucleotide sequence ID" value="NZ_BMDH01000005.1"/>
</dbReference>
<keyword evidence="1" id="KW-0812">Transmembrane</keyword>
<evidence type="ECO:0000313" key="3">
    <source>
        <dbReference type="Proteomes" id="UP000619536"/>
    </source>
</evidence>
<feature type="transmembrane region" description="Helical" evidence="1">
    <location>
        <begin position="156"/>
        <end position="178"/>
    </location>
</feature>
<gene>
    <name evidence="2" type="ORF">GCM10007377_14640</name>
</gene>
<sequence>MSPQGKPARTITNRKRERQMITIALAAQLTVYAVMLLVGLAVVFADLSLLIAMTVLVLLAVAGCAVVLNFWPFGYRDETLNFSRLLASLAMVVAVLELERTGMLGEFNWLVHDGDIDMYGKRLILHWAAAIVVTLVLVLVALFVRQMVREPRTHLIMSLSTGLVASIVTLGGASWTFLPVAVSQSMRRSYGVWLLAALIVVMLISVASTVMWIQGAHWGNDPASMNSLDAIGQALGRGIAMAMMSGYATYVVAASTLAIDALL</sequence>
<feature type="transmembrane region" description="Helical" evidence="1">
    <location>
        <begin position="190"/>
        <end position="213"/>
    </location>
</feature>
<proteinExistence type="predicted"/>
<feature type="transmembrane region" description="Helical" evidence="1">
    <location>
        <begin position="85"/>
        <end position="104"/>
    </location>
</feature>
<name>A0A8J3EXN1_9BIFI</name>
<keyword evidence="3" id="KW-1185">Reference proteome</keyword>
<evidence type="ECO:0008006" key="4">
    <source>
        <dbReference type="Google" id="ProtNLM"/>
    </source>
</evidence>
<feature type="transmembrane region" description="Helical" evidence="1">
    <location>
        <begin position="21"/>
        <end position="44"/>
    </location>
</feature>
<reference evidence="2" key="1">
    <citation type="journal article" date="2014" name="Int. J. Syst. Evol. Microbiol.">
        <title>Complete genome sequence of Corynebacterium casei LMG S-19264T (=DSM 44701T), isolated from a smear-ripened cheese.</title>
        <authorList>
            <consortium name="US DOE Joint Genome Institute (JGI-PGF)"/>
            <person name="Walter F."/>
            <person name="Albersmeier A."/>
            <person name="Kalinowski J."/>
            <person name="Ruckert C."/>
        </authorList>
    </citation>
    <scope>NUCLEOTIDE SEQUENCE</scope>
    <source>
        <strain evidence="2">CCM 8606</strain>
    </source>
</reference>
<reference evidence="2" key="2">
    <citation type="submission" date="2020-09" db="EMBL/GenBank/DDBJ databases">
        <authorList>
            <person name="Sun Q."/>
            <person name="Sedlacek I."/>
        </authorList>
    </citation>
    <scope>NUCLEOTIDE SEQUENCE</scope>
    <source>
        <strain evidence="2">CCM 8606</strain>
    </source>
</reference>
<keyword evidence="1" id="KW-1133">Transmembrane helix</keyword>
<feature type="transmembrane region" description="Helical" evidence="1">
    <location>
        <begin position="124"/>
        <end position="144"/>
    </location>
</feature>
<feature type="transmembrane region" description="Helical" evidence="1">
    <location>
        <begin position="234"/>
        <end position="259"/>
    </location>
</feature>
<feature type="transmembrane region" description="Helical" evidence="1">
    <location>
        <begin position="50"/>
        <end position="73"/>
    </location>
</feature>
<dbReference type="AlphaFoldDB" id="A0A8J3EXN1"/>
<comment type="caution">
    <text evidence="2">The sequence shown here is derived from an EMBL/GenBank/DDBJ whole genome shotgun (WGS) entry which is preliminary data.</text>
</comment>
<protein>
    <recommendedName>
        <fullName evidence="4">Beta-carotene 15,15'-monooxygenase</fullName>
    </recommendedName>
</protein>
<dbReference type="EMBL" id="BMDH01000005">
    <property type="protein sequence ID" value="GGI15185.1"/>
    <property type="molecule type" value="Genomic_DNA"/>
</dbReference>
<organism evidence="2 3">
    <name type="scientific">Galliscardovia ingluviei</name>
    <dbReference type="NCBI Taxonomy" id="1769422"/>
    <lineage>
        <taxon>Bacteria</taxon>
        <taxon>Bacillati</taxon>
        <taxon>Actinomycetota</taxon>
        <taxon>Actinomycetes</taxon>
        <taxon>Bifidobacteriales</taxon>
        <taxon>Bifidobacteriaceae</taxon>
        <taxon>Galliscardovia</taxon>
    </lineage>
</organism>